<evidence type="ECO:0000313" key="9">
    <source>
        <dbReference type="Proteomes" id="UP001371305"/>
    </source>
</evidence>
<feature type="compositionally biased region" description="Basic and acidic residues" evidence="5">
    <location>
        <begin position="539"/>
        <end position="554"/>
    </location>
</feature>
<dbReference type="InterPro" id="IPR039425">
    <property type="entry name" value="RNA_pol_sigma-70-like"/>
</dbReference>
<dbReference type="InterPro" id="IPR013249">
    <property type="entry name" value="RNA_pol_sigma70_r4_t2"/>
</dbReference>
<dbReference type="InterPro" id="IPR013325">
    <property type="entry name" value="RNA_pol_sigma_r2"/>
</dbReference>
<dbReference type="EMBL" id="JBBUKT010000001">
    <property type="protein sequence ID" value="MEK7949270.1"/>
    <property type="molecule type" value="Genomic_DNA"/>
</dbReference>
<reference evidence="8 9" key="1">
    <citation type="submission" date="2024-04" db="EMBL/GenBank/DDBJ databases">
        <title>Luteolibacter sp. isolated from soil.</title>
        <authorList>
            <person name="An J."/>
        </authorList>
    </citation>
    <scope>NUCLEOTIDE SEQUENCE [LARGE SCALE GENOMIC DNA]</scope>
    <source>
        <strain evidence="8 9">Y139</strain>
    </source>
</reference>
<dbReference type="NCBIfam" id="TIGR02937">
    <property type="entry name" value="sigma70-ECF"/>
    <property type="match status" value="1"/>
</dbReference>
<dbReference type="PANTHER" id="PTHR43133">
    <property type="entry name" value="RNA POLYMERASE ECF-TYPE SIGMA FACTO"/>
    <property type="match status" value="1"/>
</dbReference>
<dbReference type="RefSeq" id="WP_341402689.1">
    <property type="nucleotide sequence ID" value="NZ_JBBUKT010000001.1"/>
</dbReference>
<evidence type="ECO:0000259" key="7">
    <source>
        <dbReference type="Pfam" id="PF08281"/>
    </source>
</evidence>
<comment type="similarity">
    <text evidence="1">Belongs to the sigma-70 factor family. ECF subfamily.</text>
</comment>
<dbReference type="PANTHER" id="PTHR43133:SF51">
    <property type="entry name" value="RNA POLYMERASE SIGMA FACTOR"/>
    <property type="match status" value="1"/>
</dbReference>
<dbReference type="Gene3D" id="1.10.10.10">
    <property type="entry name" value="Winged helix-like DNA-binding domain superfamily/Winged helix DNA-binding domain"/>
    <property type="match status" value="1"/>
</dbReference>
<dbReference type="SUPFAM" id="SSF88946">
    <property type="entry name" value="Sigma2 domain of RNA polymerase sigma factors"/>
    <property type="match status" value="1"/>
</dbReference>
<feature type="domain" description="RNA polymerase sigma-70 region 2" evidence="6">
    <location>
        <begin position="25"/>
        <end position="90"/>
    </location>
</feature>
<dbReference type="CDD" id="cd06171">
    <property type="entry name" value="Sigma70_r4"/>
    <property type="match status" value="1"/>
</dbReference>
<dbReference type="Pfam" id="PF08281">
    <property type="entry name" value="Sigma70_r4_2"/>
    <property type="match status" value="1"/>
</dbReference>
<name>A0ABU9ANJ1_9BACT</name>
<dbReference type="Pfam" id="PF04542">
    <property type="entry name" value="Sigma70_r2"/>
    <property type="match status" value="1"/>
</dbReference>
<feature type="domain" description="RNA polymerase sigma factor 70 region 4 type 2" evidence="7">
    <location>
        <begin position="123"/>
        <end position="173"/>
    </location>
</feature>
<evidence type="ECO:0000256" key="1">
    <source>
        <dbReference type="ARBA" id="ARBA00010641"/>
    </source>
</evidence>
<dbReference type="Proteomes" id="UP001371305">
    <property type="component" value="Unassembled WGS sequence"/>
</dbReference>
<evidence type="ECO:0000313" key="8">
    <source>
        <dbReference type="EMBL" id="MEK7949270.1"/>
    </source>
</evidence>
<feature type="region of interest" description="Disordered" evidence="5">
    <location>
        <begin position="525"/>
        <end position="554"/>
    </location>
</feature>
<keyword evidence="9" id="KW-1185">Reference proteome</keyword>
<dbReference type="Gene3D" id="1.10.1740.10">
    <property type="match status" value="1"/>
</dbReference>
<proteinExistence type="inferred from homology"/>
<feature type="region of interest" description="Disordered" evidence="5">
    <location>
        <begin position="290"/>
        <end position="316"/>
    </location>
</feature>
<organism evidence="8 9">
    <name type="scientific">Luteolibacter soli</name>
    <dbReference type="NCBI Taxonomy" id="3135280"/>
    <lineage>
        <taxon>Bacteria</taxon>
        <taxon>Pseudomonadati</taxon>
        <taxon>Verrucomicrobiota</taxon>
        <taxon>Verrucomicrobiia</taxon>
        <taxon>Verrucomicrobiales</taxon>
        <taxon>Verrucomicrobiaceae</taxon>
        <taxon>Luteolibacter</taxon>
    </lineage>
</organism>
<keyword evidence="4" id="KW-0804">Transcription</keyword>
<dbReference type="InterPro" id="IPR014284">
    <property type="entry name" value="RNA_pol_sigma-70_dom"/>
</dbReference>
<keyword evidence="2" id="KW-0805">Transcription regulation</keyword>
<feature type="compositionally biased region" description="Basic and acidic residues" evidence="5">
    <location>
        <begin position="290"/>
        <end position="303"/>
    </location>
</feature>
<protein>
    <submittedName>
        <fullName evidence="8">Sigma-70 family RNA polymerase sigma factor</fullName>
    </submittedName>
</protein>
<keyword evidence="3" id="KW-0731">Sigma factor</keyword>
<gene>
    <name evidence="8" type="ORF">WKV53_02110</name>
</gene>
<dbReference type="InterPro" id="IPR013324">
    <property type="entry name" value="RNA_pol_sigma_r3/r4-like"/>
</dbReference>
<evidence type="ECO:0000256" key="2">
    <source>
        <dbReference type="ARBA" id="ARBA00023015"/>
    </source>
</evidence>
<evidence type="ECO:0000256" key="3">
    <source>
        <dbReference type="ARBA" id="ARBA00023082"/>
    </source>
</evidence>
<evidence type="ECO:0000256" key="5">
    <source>
        <dbReference type="SAM" id="MobiDB-lite"/>
    </source>
</evidence>
<dbReference type="SUPFAM" id="SSF88659">
    <property type="entry name" value="Sigma3 and sigma4 domains of RNA polymerase sigma factors"/>
    <property type="match status" value="1"/>
</dbReference>
<feature type="region of interest" description="Disordered" evidence="5">
    <location>
        <begin position="471"/>
        <end position="503"/>
    </location>
</feature>
<comment type="caution">
    <text evidence="8">The sequence shown here is derived from an EMBL/GenBank/DDBJ whole genome shotgun (WGS) entry which is preliminary data.</text>
</comment>
<dbReference type="InterPro" id="IPR036388">
    <property type="entry name" value="WH-like_DNA-bd_sf"/>
</dbReference>
<feature type="compositionally biased region" description="Basic and acidic residues" evidence="5">
    <location>
        <begin position="476"/>
        <end position="487"/>
    </location>
</feature>
<accession>A0ABU9ANJ1</accession>
<sequence length="554" mass="59317">MPEPTDADLLSDWLKRQREPAFHGLVARYAGLVHMAAMRTCDDETLAAEASQLTFITLARKANSLSSRGSIAGWLHLTAVMHAKNLLRQHLRESRKRQLLRTHMDTSPPDHAIEAWKHMQPVLDEALASLSTSDRETLLLRFYRSLSVKEIAAALGIATDAAQKRLDRATERLRQQLARRGCQVGGTLGAAMLIGLGADAKAAIPGIATLASKALAATAVGGAASFTTIALTAMTKKTAITAAAALLLVGAGAVAYINRDSEKPAENASAATTAGKSGSASSGGLAPVDEAARAAKAKPRDAAENPELVSKYGESRTNLSKHVATNVISLIEDGVEMGEMATTGEHANAFGGPRAHLGRSLGDLTRKLSLTEEQQDKAAAALVEYQKREIVRAKGTIDRLKKDPTALMKLMLASDSLSRGEITEEEYKQAQLASGDDLKGVMNPLDRKNLRGQPLKDDEFVREYSALLDPTQSETFQRELTEQESREASGNGSGISAMPSMELEKLDTTIASAKKLTEGMKSMMEGMGGLQDLGPMIEQQRKAREAQAPESTDK</sequence>
<evidence type="ECO:0000256" key="4">
    <source>
        <dbReference type="ARBA" id="ARBA00023163"/>
    </source>
</evidence>
<evidence type="ECO:0000259" key="6">
    <source>
        <dbReference type="Pfam" id="PF04542"/>
    </source>
</evidence>
<dbReference type="InterPro" id="IPR007627">
    <property type="entry name" value="RNA_pol_sigma70_r2"/>
</dbReference>